<dbReference type="GO" id="GO:0005886">
    <property type="term" value="C:plasma membrane"/>
    <property type="evidence" value="ECO:0007669"/>
    <property type="project" value="TreeGrafter"/>
</dbReference>
<protein>
    <submittedName>
        <fullName evidence="3">Capsule biosynthesis protein</fullName>
    </submittedName>
</protein>
<feature type="compositionally biased region" description="Basic and acidic residues" evidence="1">
    <location>
        <begin position="110"/>
        <end position="123"/>
    </location>
</feature>
<sequence>MTLQGPADTPPPSDGSTPANPEAAPADAATPPPPAAEPAPPSRGKNGAPPAKGEPGPVLSLEARRAGRPPQRNGAGGGAGGPGAGARAGAGGGPAVAARSQRQPAPARPPETRPPETRPREDSPPEALAAPRPFPVPAPPARARGRHWAVLVSFVLCVILPTALAAWYLWERATPRYGSEVGFSVRTEEMGSPLDLLGGVAGFGGSSSKDTDILYRFIQSQEIVAAVDRQLDLRALWAKGDPAQDPIFAYHAPGTIEDLHDYWDRMVAVYNDTSTGLLDVQVQAFAPEDAQAIAQAIYLESQALINRLSDIAVADTTRLARQELDLSLERLKTAREALTRFRNETQIVDPSVSIQSQMGLLSSLEAQLAQTLIDLDLLRNGGAPDSDPRVEQALARVQVIQRRMEEERAKLGLGRPVAAGLAAPEGPALSFGGTDDAPETASDAAPEGGDGLAPRNGAAFADLVGEYERLMVDQQFAEQTYVAAMASYDSALAEGRQQTRYLAAHVEPTLAERSDYPRRWTLAGLTALFAVLAWGLVTLGAYALRDRR</sequence>
<proteinExistence type="predicted"/>
<organism evidence="3 4">
    <name type="scientific">Rubellimicrobium rubrum</name>
    <dbReference type="NCBI Taxonomy" id="2585369"/>
    <lineage>
        <taxon>Bacteria</taxon>
        <taxon>Pseudomonadati</taxon>
        <taxon>Pseudomonadota</taxon>
        <taxon>Alphaproteobacteria</taxon>
        <taxon>Rhodobacterales</taxon>
        <taxon>Roseobacteraceae</taxon>
        <taxon>Rubellimicrobium</taxon>
    </lineage>
</organism>
<name>A0A5C4N484_9RHOB</name>
<dbReference type="GO" id="GO:0004713">
    <property type="term" value="F:protein tyrosine kinase activity"/>
    <property type="evidence" value="ECO:0007669"/>
    <property type="project" value="TreeGrafter"/>
</dbReference>
<evidence type="ECO:0000313" key="3">
    <source>
        <dbReference type="EMBL" id="TNC52406.1"/>
    </source>
</evidence>
<keyword evidence="2" id="KW-0812">Transmembrane</keyword>
<feature type="region of interest" description="Disordered" evidence="1">
    <location>
        <begin position="1"/>
        <end position="137"/>
    </location>
</feature>
<dbReference type="RefSeq" id="WP_139075090.1">
    <property type="nucleotide sequence ID" value="NZ_VDFU01000002.1"/>
</dbReference>
<dbReference type="EMBL" id="VDFU01000002">
    <property type="protein sequence ID" value="TNC52406.1"/>
    <property type="molecule type" value="Genomic_DNA"/>
</dbReference>
<dbReference type="Proteomes" id="UP000305887">
    <property type="component" value="Unassembled WGS sequence"/>
</dbReference>
<keyword evidence="4" id="KW-1185">Reference proteome</keyword>
<feature type="compositionally biased region" description="Low complexity" evidence="1">
    <location>
        <begin position="17"/>
        <end position="29"/>
    </location>
</feature>
<reference evidence="3 4" key="1">
    <citation type="submission" date="2019-06" db="EMBL/GenBank/DDBJ databases">
        <title>YIM 131921 draft genome.</title>
        <authorList>
            <person name="Jiang L."/>
        </authorList>
    </citation>
    <scope>NUCLEOTIDE SEQUENCE [LARGE SCALE GENOMIC DNA]</scope>
    <source>
        <strain evidence="3 4">YIM 131921</strain>
    </source>
</reference>
<feature type="transmembrane region" description="Helical" evidence="2">
    <location>
        <begin position="148"/>
        <end position="170"/>
    </location>
</feature>
<keyword evidence="2" id="KW-0472">Membrane</keyword>
<gene>
    <name evidence="3" type="ORF">FHG66_02365</name>
</gene>
<feature type="compositionally biased region" description="Gly residues" evidence="1">
    <location>
        <begin position="74"/>
        <end position="94"/>
    </location>
</feature>
<evidence type="ECO:0000256" key="1">
    <source>
        <dbReference type="SAM" id="MobiDB-lite"/>
    </source>
</evidence>
<keyword evidence="2" id="KW-1133">Transmembrane helix</keyword>
<evidence type="ECO:0000256" key="2">
    <source>
        <dbReference type="SAM" id="Phobius"/>
    </source>
</evidence>
<dbReference type="PANTHER" id="PTHR32309">
    <property type="entry name" value="TYROSINE-PROTEIN KINASE"/>
    <property type="match status" value="1"/>
</dbReference>
<feature type="compositionally biased region" description="Low complexity" evidence="1">
    <location>
        <begin position="95"/>
        <end position="105"/>
    </location>
</feature>
<dbReference type="AlphaFoldDB" id="A0A5C4N484"/>
<evidence type="ECO:0000313" key="4">
    <source>
        <dbReference type="Proteomes" id="UP000305887"/>
    </source>
</evidence>
<comment type="caution">
    <text evidence="3">The sequence shown here is derived from an EMBL/GenBank/DDBJ whole genome shotgun (WGS) entry which is preliminary data.</text>
</comment>
<dbReference type="InterPro" id="IPR050445">
    <property type="entry name" value="Bact_polysacc_biosynth/exp"/>
</dbReference>
<feature type="region of interest" description="Disordered" evidence="1">
    <location>
        <begin position="424"/>
        <end position="453"/>
    </location>
</feature>
<accession>A0A5C4N484</accession>
<dbReference type="PANTHER" id="PTHR32309:SF13">
    <property type="entry name" value="FERRIC ENTEROBACTIN TRANSPORT PROTEIN FEPE"/>
    <property type="match status" value="1"/>
</dbReference>
<feature type="transmembrane region" description="Helical" evidence="2">
    <location>
        <begin position="520"/>
        <end position="544"/>
    </location>
</feature>
<dbReference type="OrthoDB" id="7800844at2"/>
<feature type="compositionally biased region" description="Pro residues" evidence="1">
    <location>
        <begin position="30"/>
        <end position="41"/>
    </location>
</feature>